<protein>
    <submittedName>
        <fullName evidence="1">Uncharacterized protein</fullName>
    </submittedName>
</protein>
<organism evidence="1 2">
    <name type="scientific">Prorocentrum cordatum</name>
    <dbReference type="NCBI Taxonomy" id="2364126"/>
    <lineage>
        <taxon>Eukaryota</taxon>
        <taxon>Sar</taxon>
        <taxon>Alveolata</taxon>
        <taxon>Dinophyceae</taxon>
        <taxon>Prorocentrales</taxon>
        <taxon>Prorocentraceae</taxon>
        <taxon>Prorocentrum</taxon>
    </lineage>
</organism>
<reference evidence="1" key="1">
    <citation type="submission" date="2023-10" db="EMBL/GenBank/DDBJ databases">
        <authorList>
            <person name="Chen Y."/>
            <person name="Shah S."/>
            <person name="Dougan E. K."/>
            <person name="Thang M."/>
            <person name="Chan C."/>
        </authorList>
    </citation>
    <scope>NUCLEOTIDE SEQUENCE [LARGE SCALE GENOMIC DNA]</scope>
</reference>
<dbReference type="Proteomes" id="UP001189429">
    <property type="component" value="Unassembled WGS sequence"/>
</dbReference>
<dbReference type="EMBL" id="CAUYUJ010020893">
    <property type="protein sequence ID" value="CAK0901156.1"/>
    <property type="molecule type" value="Genomic_DNA"/>
</dbReference>
<name>A0ABN9XRK4_9DINO</name>
<evidence type="ECO:0000313" key="2">
    <source>
        <dbReference type="Proteomes" id="UP001189429"/>
    </source>
</evidence>
<sequence>MCTGWDMKNHTLGKMVTAWEGISAEPAEDCCLASPKAGCWDSTYTPERCCAEPPEGSVGALGVLDEDFTEAYIKATGDAADGLLGCPEEPLGLWRTVRMAAAALNTSRRYGMPGQQLPAEDTSLILGHVRSWLGDRRAWEAAASACPAGAGRALELVVAQVDRELGEEEAKAAWRLRAELDPGCRSFGQLAVPGGRR</sequence>
<keyword evidence="2" id="KW-1185">Reference proteome</keyword>
<comment type="caution">
    <text evidence="1">The sequence shown here is derived from an EMBL/GenBank/DDBJ whole genome shotgun (WGS) entry which is preliminary data.</text>
</comment>
<evidence type="ECO:0000313" key="1">
    <source>
        <dbReference type="EMBL" id="CAK0901156.1"/>
    </source>
</evidence>
<accession>A0ABN9XRK4</accession>
<proteinExistence type="predicted"/>
<gene>
    <name evidence="1" type="ORF">PCOR1329_LOCUS78221</name>
</gene>